<evidence type="ECO:0000313" key="6">
    <source>
        <dbReference type="Proteomes" id="UP000786989"/>
    </source>
</evidence>
<reference evidence="5" key="1">
    <citation type="journal article" date="2021" name="PeerJ">
        <title>Extensive microbial diversity within the chicken gut microbiome revealed by metagenomics and culture.</title>
        <authorList>
            <person name="Gilroy R."/>
            <person name="Ravi A."/>
            <person name="Getino M."/>
            <person name="Pursley I."/>
            <person name="Horton D.L."/>
            <person name="Alikhan N.F."/>
            <person name="Baker D."/>
            <person name="Gharbi K."/>
            <person name="Hall N."/>
            <person name="Watson M."/>
            <person name="Adriaenssens E.M."/>
            <person name="Foster-Nyarko E."/>
            <person name="Jarju S."/>
            <person name="Secka A."/>
            <person name="Antonio M."/>
            <person name="Oren A."/>
            <person name="Chaudhuri R.R."/>
            <person name="La Ragione R."/>
            <person name="Hildebrand F."/>
            <person name="Pallen M.J."/>
        </authorList>
    </citation>
    <scope>NUCLEOTIDE SEQUENCE</scope>
    <source>
        <strain evidence="5">ChiGjej6B6-11269</strain>
    </source>
</reference>
<dbReference type="Gene3D" id="3.30.479.30">
    <property type="entry name" value="Band 7 domain"/>
    <property type="match status" value="1"/>
</dbReference>
<name>A0A9D3A0L6_9ACTN</name>
<keyword evidence="3" id="KW-0812">Transmembrane</keyword>
<dbReference type="FunFam" id="3.30.479.30:FF:000004">
    <property type="entry name" value="Putative membrane protease family, stomatin"/>
    <property type="match status" value="1"/>
</dbReference>
<dbReference type="CDD" id="cd13775">
    <property type="entry name" value="SPFH_eoslipins_u3"/>
    <property type="match status" value="1"/>
</dbReference>
<feature type="transmembrane region" description="Helical" evidence="3">
    <location>
        <begin position="72"/>
        <end position="93"/>
    </location>
</feature>
<proteinExistence type="inferred from homology"/>
<reference evidence="5" key="2">
    <citation type="submission" date="2021-09" db="EMBL/GenBank/DDBJ databases">
        <authorList>
            <person name="Gilroy R."/>
        </authorList>
    </citation>
    <scope>NUCLEOTIDE SEQUENCE</scope>
    <source>
        <strain evidence="5">ChiGjej6B6-11269</strain>
    </source>
</reference>
<gene>
    <name evidence="5" type="ORF">K8U77_01395</name>
</gene>
<keyword evidence="2" id="KW-0175">Coiled coil</keyword>
<dbReference type="SMART" id="SM00244">
    <property type="entry name" value="PHB"/>
    <property type="match status" value="1"/>
</dbReference>
<dbReference type="Pfam" id="PF01145">
    <property type="entry name" value="Band_7"/>
    <property type="match status" value="1"/>
</dbReference>
<dbReference type="InterPro" id="IPR001972">
    <property type="entry name" value="Stomatin_HflK_fam"/>
</dbReference>
<dbReference type="Gene3D" id="6.10.250.2090">
    <property type="match status" value="1"/>
</dbReference>
<dbReference type="PANTHER" id="PTHR10264">
    <property type="entry name" value="BAND 7 PROTEIN-RELATED"/>
    <property type="match status" value="1"/>
</dbReference>
<dbReference type="InterPro" id="IPR036013">
    <property type="entry name" value="Band_7/SPFH_dom_sf"/>
</dbReference>
<evidence type="ECO:0000256" key="3">
    <source>
        <dbReference type="SAM" id="Phobius"/>
    </source>
</evidence>
<feature type="coiled-coil region" evidence="2">
    <location>
        <begin position="243"/>
        <end position="270"/>
    </location>
</feature>
<keyword evidence="3" id="KW-0472">Membrane</keyword>
<feature type="domain" description="Band 7" evidence="4">
    <location>
        <begin position="87"/>
        <end position="245"/>
    </location>
</feature>
<dbReference type="EMBL" id="DYWI01000022">
    <property type="protein sequence ID" value="HJF64757.1"/>
    <property type="molecule type" value="Genomic_DNA"/>
</dbReference>
<dbReference type="InterPro" id="IPR001107">
    <property type="entry name" value="Band_7"/>
</dbReference>
<evidence type="ECO:0000256" key="1">
    <source>
        <dbReference type="ARBA" id="ARBA00008164"/>
    </source>
</evidence>
<dbReference type="AlphaFoldDB" id="A0A9D3A0L6"/>
<feature type="transmembrane region" description="Helical" evidence="3">
    <location>
        <begin position="46"/>
        <end position="66"/>
    </location>
</feature>
<dbReference type="InterPro" id="IPR043202">
    <property type="entry name" value="Band-7_stomatin-like"/>
</dbReference>
<sequence length="325" mass="36091">MKKNANGRPLSEEKDSYRRSEMEFGVAAEAYRSDPTKRANRNGATMFSVVLALISVLAVTAAWYAVTESLDIVAVAVAAAVGIIVLSSVHVCMEWERVVVMRLGRFNRLAGPGVFFTIPLIEFCTLTVDQRTIATPFGAEEALTSDLVPLDVDAVLFWMIWDPEKACTEVEDCRFAVALTAQTALRDAIGRATVSNVVMRRHQLDQELQKAVEEKVTDWGIAVLSVEVRDIILPKELQDVMSLEAQAERRKNARIMLMEAERDVSEILQEVSQTYEHDEIALALRKIHLVYEGMQDNEGTVVVPSAYSEGFTLDPNQGQSNAKGR</sequence>
<protein>
    <submittedName>
        <fullName evidence="5">Slipin family protein</fullName>
    </submittedName>
</protein>
<keyword evidence="3" id="KW-1133">Transmembrane helix</keyword>
<dbReference type="PANTHER" id="PTHR10264:SF19">
    <property type="entry name" value="AT06885P-RELATED"/>
    <property type="match status" value="1"/>
</dbReference>
<dbReference type="Proteomes" id="UP000786989">
    <property type="component" value="Unassembled WGS sequence"/>
</dbReference>
<dbReference type="GO" id="GO:0098552">
    <property type="term" value="C:side of membrane"/>
    <property type="evidence" value="ECO:0007669"/>
    <property type="project" value="UniProtKB-ARBA"/>
</dbReference>
<dbReference type="GO" id="GO:0005886">
    <property type="term" value="C:plasma membrane"/>
    <property type="evidence" value="ECO:0007669"/>
    <property type="project" value="InterPro"/>
</dbReference>
<evidence type="ECO:0000313" key="5">
    <source>
        <dbReference type="EMBL" id="HJF64757.1"/>
    </source>
</evidence>
<organism evidence="5 6">
    <name type="scientific">Slackia equolifaciens</name>
    <dbReference type="NCBI Taxonomy" id="498718"/>
    <lineage>
        <taxon>Bacteria</taxon>
        <taxon>Bacillati</taxon>
        <taxon>Actinomycetota</taxon>
        <taxon>Coriobacteriia</taxon>
        <taxon>Eggerthellales</taxon>
        <taxon>Eggerthellaceae</taxon>
        <taxon>Slackia</taxon>
    </lineage>
</organism>
<dbReference type="PRINTS" id="PR00721">
    <property type="entry name" value="STOMATIN"/>
</dbReference>
<dbReference type="SUPFAM" id="SSF117892">
    <property type="entry name" value="Band 7/SPFH domain"/>
    <property type="match status" value="1"/>
</dbReference>
<comment type="caution">
    <text evidence="5">The sequence shown here is derived from an EMBL/GenBank/DDBJ whole genome shotgun (WGS) entry which is preliminary data.</text>
</comment>
<accession>A0A9D3A0L6</accession>
<evidence type="ECO:0000256" key="2">
    <source>
        <dbReference type="SAM" id="Coils"/>
    </source>
</evidence>
<evidence type="ECO:0000259" key="4">
    <source>
        <dbReference type="SMART" id="SM00244"/>
    </source>
</evidence>
<comment type="similarity">
    <text evidence="1">Belongs to the band 7/mec-2 family.</text>
</comment>